<comment type="caution">
    <text evidence="3">The sequence shown here is derived from an EMBL/GenBank/DDBJ whole genome shotgun (WGS) entry which is preliminary data.</text>
</comment>
<feature type="transmembrane region" description="Helical" evidence="2">
    <location>
        <begin position="220"/>
        <end position="241"/>
    </location>
</feature>
<dbReference type="EMBL" id="SDMP01000003">
    <property type="protein sequence ID" value="RYR65079.1"/>
    <property type="molecule type" value="Genomic_DNA"/>
</dbReference>
<reference evidence="3 4" key="1">
    <citation type="submission" date="2019-01" db="EMBL/GenBank/DDBJ databases">
        <title>Sequencing of cultivated peanut Arachis hypogaea provides insights into genome evolution and oil improvement.</title>
        <authorList>
            <person name="Chen X."/>
        </authorList>
    </citation>
    <scope>NUCLEOTIDE SEQUENCE [LARGE SCALE GENOMIC DNA]</scope>
    <source>
        <strain evidence="4">cv. Fuhuasheng</strain>
        <tissue evidence="3">Leaves</tissue>
    </source>
</reference>
<keyword evidence="2" id="KW-0472">Membrane</keyword>
<evidence type="ECO:0000313" key="4">
    <source>
        <dbReference type="Proteomes" id="UP000289738"/>
    </source>
</evidence>
<evidence type="ECO:0000256" key="1">
    <source>
        <dbReference type="SAM" id="MobiDB-lite"/>
    </source>
</evidence>
<proteinExistence type="predicted"/>
<dbReference type="Proteomes" id="UP000289738">
    <property type="component" value="Chromosome A03"/>
</dbReference>
<evidence type="ECO:0000256" key="2">
    <source>
        <dbReference type="SAM" id="Phobius"/>
    </source>
</evidence>
<feature type="region of interest" description="Disordered" evidence="1">
    <location>
        <begin position="1"/>
        <end position="117"/>
    </location>
</feature>
<feature type="compositionally biased region" description="Pro residues" evidence="1">
    <location>
        <begin position="38"/>
        <end position="56"/>
    </location>
</feature>
<feature type="transmembrane region" description="Helical" evidence="2">
    <location>
        <begin position="247"/>
        <end position="264"/>
    </location>
</feature>
<name>A0A445DPH2_ARAHY</name>
<evidence type="ECO:0000313" key="3">
    <source>
        <dbReference type="EMBL" id="RYR65079.1"/>
    </source>
</evidence>
<accession>A0A445DPH2</accession>
<feature type="compositionally biased region" description="Pro residues" evidence="1">
    <location>
        <begin position="76"/>
        <end position="100"/>
    </location>
</feature>
<keyword evidence="4" id="KW-1185">Reference proteome</keyword>
<keyword evidence="2" id="KW-1133">Transmembrane helix</keyword>
<dbReference type="AlphaFoldDB" id="A0A445DPH2"/>
<protein>
    <submittedName>
        <fullName evidence="3">Uncharacterized protein</fullName>
    </submittedName>
</protein>
<gene>
    <name evidence="3" type="ORF">Ahy_A03g011072</name>
</gene>
<organism evidence="3 4">
    <name type="scientific">Arachis hypogaea</name>
    <name type="common">Peanut</name>
    <dbReference type="NCBI Taxonomy" id="3818"/>
    <lineage>
        <taxon>Eukaryota</taxon>
        <taxon>Viridiplantae</taxon>
        <taxon>Streptophyta</taxon>
        <taxon>Embryophyta</taxon>
        <taxon>Tracheophyta</taxon>
        <taxon>Spermatophyta</taxon>
        <taxon>Magnoliopsida</taxon>
        <taxon>eudicotyledons</taxon>
        <taxon>Gunneridae</taxon>
        <taxon>Pentapetalae</taxon>
        <taxon>rosids</taxon>
        <taxon>fabids</taxon>
        <taxon>Fabales</taxon>
        <taxon>Fabaceae</taxon>
        <taxon>Papilionoideae</taxon>
        <taxon>50 kb inversion clade</taxon>
        <taxon>dalbergioids sensu lato</taxon>
        <taxon>Dalbergieae</taxon>
        <taxon>Pterocarpus clade</taxon>
        <taxon>Arachis</taxon>
    </lineage>
</organism>
<sequence length="266" mass="27348">MADPASSPAVTLEPKPQHTESQPDPAPPSTSLSQSPAPANPNPNPTLLSAPPPAPPLQQHHPTFSYVPPQVSAGPPFAPPAAPSFRPLPPQAPHFSPLPNPSGGAAPPSLAYQNPSIPPPGVSSAAAMAPGVASSAGGVAVPVSVPHMQPMMSYQVPPGQPAIPTLRPPYAMPNGYAAIPGAPQTGVPPAGWEASYCLQTYIYNSTTRLNLKSTMFATECTLALCAKLVIVGCAAISIMLLMCGNSIPLFLSHFSTYILSVVLIRL</sequence>
<keyword evidence="2" id="KW-0812">Transmembrane</keyword>